<comment type="caution">
    <text evidence="2">The sequence shown here is derived from an EMBL/GenBank/DDBJ whole genome shotgun (WGS) entry which is preliminary data.</text>
</comment>
<sequence>MEGVDGVILNGANYKNPESDSRPDSRSSGGEGMPPEYYNSSAIQYVPPGGGMFYRSQPPNANQDTYTAFFNPNAKPVPSPTPLPSGTFVAIVELGIIMHIHTNGTVCTNLIEHATLALQSDVQGARAARQTLAEHFQNKVLSRIRELESQNDKLEQQADKHDPQLERVRRERKEAQQQVEELQVRVAELEKSLLSANVAPKRKSPDAEQVEPPAKRAATQPPSSNTLNRTAPVVPRIGLDIIDPEARIDPNYDSILIEYSQYRPGYPRRHIAHLRFHVKNGGFLIPSHIVRHSKSNTIPTPIALSGTMSGAQSFPASSEELQQLVARSQLPGEFDALIKLRYIRGLAHLLRYIHTKAPDRVPDLSGVAMNCLNVPNNPEWARHTMYHDYERAISATDSAEHWTNNPVQLPRFTSVPRTTEDPTTIADEAFVHFEFRRHLGVMVTDNGYIYTPSVLADILYRDLSPVVPRTDTGSVPDFRTHFITLAANVGMYQDILVDGRIEVAASRHIQRCRPSDVTSPTSLAIHLAEKCGITVEEMEKYLPFALKYCEDVCRSMNHSPQTRYKYARIFVNAQHHLLFFPFPEPVRDTYRVNSEWNFPQIIEYHRRQFVLRHWKEHNDPRLPSPDFDIPKMQYEPYPLPAHTIQGVADIHMSDGDNVNQPPPAQSNNGLNA</sequence>
<feature type="region of interest" description="Disordered" evidence="1">
    <location>
        <begin position="197"/>
        <end position="230"/>
    </location>
</feature>
<keyword evidence="3" id="KW-1185">Reference proteome</keyword>
<protein>
    <submittedName>
        <fullName evidence="2">Uncharacterized protein</fullName>
    </submittedName>
</protein>
<evidence type="ECO:0000313" key="2">
    <source>
        <dbReference type="EMBL" id="KAL0062927.1"/>
    </source>
</evidence>
<evidence type="ECO:0000313" key="3">
    <source>
        <dbReference type="Proteomes" id="UP001437256"/>
    </source>
</evidence>
<organism evidence="2 3">
    <name type="scientific">Marasmius tenuissimus</name>
    <dbReference type="NCBI Taxonomy" id="585030"/>
    <lineage>
        <taxon>Eukaryota</taxon>
        <taxon>Fungi</taxon>
        <taxon>Dikarya</taxon>
        <taxon>Basidiomycota</taxon>
        <taxon>Agaricomycotina</taxon>
        <taxon>Agaricomycetes</taxon>
        <taxon>Agaricomycetidae</taxon>
        <taxon>Agaricales</taxon>
        <taxon>Marasmiineae</taxon>
        <taxon>Marasmiaceae</taxon>
        <taxon>Marasmius</taxon>
    </lineage>
</organism>
<dbReference type="EMBL" id="JBBXMP010000092">
    <property type="protein sequence ID" value="KAL0062927.1"/>
    <property type="molecule type" value="Genomic_DNA"/>
</dbReference>
<feature type="region of interest" description="Disordered" evidence="1">
    <location>
        <begin position="1"/>
        <end position="41"/>
    </location>
</feature>
<dbReference type="Proteomes" id="UP001437256">
    <property type="component" value="Unassembled WGS sequence"/>
</dbReference>
<reference evidence="2 3" key="1">
    <citation type="submission" date="2024-05" db="EMBL/GenBank/DDBJ databases">
        <title>A draft genome resource for the thread blight pathogen Marasmius tenuissimus strain MS-2.</title>
        <authorList>
            <person name="Yulfo-Soto G.E."/>
            <person name="Baruah I.K."/>
            <person name="Amoako-Attah I."/>
            <person name="Bukari Y."/>
            <person name="Meinhardt L.W."/>
            <person name="Bailey B.A."/>
            <person name="Cohen S.P."/>
        </authorList>
    </citation>
    <scope>NUCLEOTIDE SEQUENCE [LARGE SCALE GENOMIC DNA]</scope>
    <source>
        <strain evidence="2 3">MS-2</strain>
    </source>
</reference>
<accession>A0ABR2ZMN2</accession>
<evidence type="ECO:0000256" key="1">
    <source>
        <dbReference type="SAM" id="MobiDB-lite"/>
    </source>
</evidence>
<feature type="region of interest" description="Disordered" evidence="1">
    <location>
        <begin position="651"/>
        <end position="672"/>
    </location>
</feature>
<name>A0ABR2ZMN2_9AGAR</name>
<feature type="compositionally biased region" description="Polar residues" evidence="1">
    <location>
        <begin position="220"/>
        <end position="229"/>
    </location>
</feature>
<proteinExistence type="predicted"/>
<gene>
    <name evidence="2" type="ORF">AAF712_010189</name>
</gene>